<organism evidence="1 2">
    <name type="scientific">Athelia psychrophila</name>
    <dbReference type="NCBI Taxonomy" id="1759441"/>
    <lineage>
        <taxon>Eukaryota</taxon>
        <taxon>Fungi</taxon>
        <taxon>Dikarya</taxon>
        <taxon>Basidiomycota</taxon>
        <taxon>Agaricomycotina</taxon>
        <taxon>Agaricomycetes</taxon>
        <taxon>Agaricomycetidae</taxon>
        <taxon>Atheliales</taxon>
        <taxon>Atheliaceae</taxon>
        <taxon>Athelia</taxon>
    </lineage>
</organism>
<evidence type="ECO:0000313" key="1">
    <source>
        <dbReference type="EMBL" id="KZP26989.1"/>
    </source>
</evidence>
<name>A0A166QCA0_9AGAM</name>
<dbReference type="Proteomes" id="UP000076532">
    <property type="component" value="Unassembled WGS sequence"/>
</dbReference>
<evidence type="ECO:0000313" key="2">
    <source>
        <dbReference type="Proteomes" id="UP000076532"/>
    </source>
</evidence>
<gene>
    <name evidence="1" type="ORF">FIBSPDRAFT_886886</name>
</gene>
<dbReference type="EMBL" id="KV417511">
    <property type="protein sequence ID" value="KZP26989.1"/>
    <property type="molecule type" value="Genomic_DNA"/>
</dbReference>
<sequence length="298" mass="33180">MIDQEYNFTASIDKHTANVNKWVDDVSSYDRVVVFITTHAHDETGDLYGGPGFSSDPYGVLNGLFPKSLRRAFKDGSVYLNFLVCGGFAETLSSRMVLFKAARQLHAHEAIAFSSPGLIPSLTNGFWLDFAFRFMIKGASLGDALPYMLSATSTSQFVRHTNLLYVKIPESNTEPVVCSEVSLSKAIDVITNCLFSPWTGSRHLAIRRMGLDGWLRLTEVLFWSLGVIRLRHELRPLCGVSCPVASSLEYFYNAIVDSIALLFYTFPGAAGHNLEMSDHRHPYGPIRSLALIHICFVQ</sequence>
<accession>A0A166QCA0</accession>
<dbReference type="STRING" id="436010.A0A166QCA0"/>
<reference evidence="1 2" key="1">
    <citation type="journal article" date="2016" name="Mol. Biol. Evol.">
        <title>Comparative Genomics of Early-Diverging Mushroom-Forming Fungi Provides Insights into the Origins of Lignocellulose Decay Capabilities.</title>
        <authorList>
            <person name="Nagy L.G."/>
            <person name="Riley R."/>
            <person name="Tritt A."/>
            <person name="Adam C."/>
            <person name="Daum C."/>
            <person name="Floudas D."/>
            <person name="Sun H."/>
            <person name="Yadav J.S."/>
            <person name="Pangilinan J."/>
            <person name="Larsson K.H."/>
            <person name="Matsuura K."/>
            <person name="Barry K."/>
            <person name="Labutti K."/>
            <person name="Kuo R."/>
            <person name="Ohm R.A."/>
            <person name="Bhattacharya S.S."/>
            <person name="Shirouzu T."/>
            <person name="Yoshinaga Y."/>
            <person name="Martin F.M."/>
            <person name="Grigoriev I.V."/>
            <person name="Hibbett D.S."/>
        </authorList>
    </citation>
    <scope>NUCLEOTIDE SEQUENCE [LARGE SCALE GENOMIC DNA]</scope>
    <source>
        <strain evidence="1 2">CBS 109695</strain>
    </source>
</reference>
<keyword evidence="2" id="KW-1185">Reference proteome</keyword>
<proteinExistence type="predicted"/>
<protein>
    <submittedName>
        <fullName evidence="1">Uncharacterized protein</fullName>
    </submittedName>
</protein>
<dbReference type="AlphaFoldDB" id="A0A166QCA0"/>